<dbReference type="NCBIfam" id="NF006767">
    <property type="entry name" value="PRK09289.1"/>
    <property type="match status" value="1"/>
</dbReference>
<evidence type="ECO:0000256" key="1">
    <source>
        <dbReference type="ARBA" id="ARBA00000968"/>
    </source>
</evidence>
<dbReference type="InterPro" id="IPR017938">
    <property type="entry name" value="Riboflavin_synthase-like_b-brl"/>
</dbReference>
<proteinExistence type="predicted"/>
<evidence type="ECO:0000256" key="5">
    <source>
        <dbReference type="ARBA" id="ARBA00013950"/>
    </source>
</evidence>
<dbReference type="GO" id="GO:0004746">
    <property type="term" value="F:riboflavin synthase activity"/>
    <property type="evidence" value="ECO:0007669"/>
    <property type="project" value="UniProtKB-EC"/>
</dbReference>
<sequence length="409" mass="45948">MAVSRFPHGADLARTFVRTIPEVFARTTAEPDAMGVVPIENLSTGNIGLTLDCLQLYGDAEITAELKLEIRFALVYKGEISCIERLYSHTEAYNQCSGYIFRNLKNHNLLEAPSNIAAYYRYTEDLKPETAAAIIPLPFYESENIAASYTGITDIQNERDNFTRFIIIRKSGNAEPDFTRYKTSIFVDMFQDRPSLLYHILEKFHRNACSPELFSTRALSAHWTSMTPGNTEMTVQCRTGWNDMKHGESVAFDGVCLSLTDFGTDFLKAELSPETLKKTLFGQRLNRRVNIERATAVGERLGGHFVQGHVECCGELAAIIPQGKYRELVFRFPQEIRHLMIEKGSVTVDGVSLTCFNITADTFKTALIPATLDKTNLGSLTPGSLCHLETDMLGRYLWNFYQTSHGKGD</sequence>
<dbReference type="PROSITE" id="PS51177">
    <property type="entry name" value="LUMAZINE_BIND"/>
    <property type="match status" value="2"/>
</dbReference>
<evidence type="ECO:0000313" key="11">
    <source>
        <dbReference type="EMBL" id="KAK3596100.1"/>
    </source>
</evidence>
<keyword evidence="7" id="KW-0808">Transferase</keyword>
<dbReference type="AlphaFoldDB" id="A0AAE0W0S3"/>
<feature type="domain" description="Lumazine-binding" evidence="10">
    <location>
        <begin position="208"/>
        <end position="304"/>
    </location>
</feature>
<gene>
    <name evidence="11" type="ORF">CHS0354_027370</name>
</gene>
<protein>
    <recommendedName>
        <fullName evidence="5">Riboflavin synthase</fullName>
        <ecNumber evidence="4">2.5.1.9</ecNumber>
    </recommendedName>
</protein>
<dbReference type="GO" id="GO:0004664">
    <property type="term" value="F:prephenate dehydratase activity"/>
    <property type="evidence" value="ECO:0007669"/>
    <property type="project" value="InterPro"/>
</dbReference>
<feature type="domain" description="Prephenate dehydratase" evidence="9">
    <location>
        <begin position="1"/>
        <end position="170"/>
    </location>
</feature>
<comment type="caution">
    <text evidence="11">The sequence shown here is derived from an EMBL/GenBank/DDBJ whole genome shotgun (WGS) entry which is preliminary data.</text>
</comment>
<dbReference type="NCBIfam" id="TIGR00187">
    <property type="entry name" value="ribE"/>
    <property type="match status" value="1"/>
</dbReference>
<dbReference type="InterPro" id="IPR023366">
    <property type="entry name" value="ATP_synth_asu-like_sf"/>
</dbReference>
<evidence type="ECO:0000256" key="2">
    <source>
        <dbReference type="ARBA" id="ARBA00002803"/>
    </source>
</evidence>
<dbReference type="SUPFAM" id="SSF53850">
    <property type="entry name" value="Periplasmic binding protein-like II"/>
    <property type="match status" value="1"/>
</dbReference>
<evidence type="ECO:0000259" key="9">
    <source>
        <dbReference type="PROSITE" id="PS51171"/>
    </source>
</evidence>
<keyword evidence="8" id="KW-0677">Repeat</keyword>
<accession>A0AAE0W0S3</accession>
<dbReference type="InterPro" id="IPR001086">
    <property type="entry name" value="Preph_deHydtase"/>
</dbReference>
<dbReference type="Gene3D" id="3.40.190.10">
    <property type="entry name" value="Periplasmic binding protein-like II"/>
    <property type="match status" value="2"/>
</dbReference>
<evidence type="ECO:0000313" key="12">
    <source>
        <dbReference type="Proteomes" id="UP001195483"/>
    </source>
</evidence>
<evidence type="ECO:0000256" key="7">
    <source>
        <dbReference type="ARBA" id="ARBA00022679"/>
    </source>
</evidence>
<dbReference type="GO" id="GO:0009094">
    <property type="term" value="P:L-phenylalanine biosynthetic process"/>
    <property type="evidence" value="ECO:0007669"/>
    <property type="project" value="InterPro"/>
</dbReference>
<dbReference type="Pfam" id="PF00800">
    <property type="entry name" value="PDT"/>
    <property type="match status" value="1"/>
</dbReference>
<dbReference type="Proteomes" id="UP001195483">
    <property type="component" value="Unassembled WGS sequence"/>
</dbReference>
<dbReference type="PANTHER" id="PTHR21098:SF12">
    <property type="entry name" value="RIBOFLAVIN SYNTHASE"/>
    <property type="match status" value="1"/>
</dbReference>
<evidence type="ECO:0000256" key="6">
    <source>
        <dbReference type="ARBA" id="ARBA00022619"/>
    </source>
</evidence>
<evidence type="ECO:0000256" key="3">
    <source>
        <dbReference type="ARBA" id="ARBA00004887"/>
    </source>
</evidence>
<dbReference type="SUPFAM" id="SSF63380">
    <property type="entry name" value="Riboflavin synthase domain-like"/>
    <property type="match status" value="2"/>
</dbReference>
<comment type="pathway">
    <text evidence="3">Cofactor biosynthesis; riboflavin biosynthesis; riboflavin from 2-hydroxy-3-oxobutyl phosphate and 5-amino-6-(D-ribitylamino)uracil: step 2/2.</text>
</comment>
<dbReference type="GO" id="GO:0009231">
    <property type="term" value="P:riboflavin biosynthetic process"/>
    <property type="evidence" value="ECO:0007669"/>
    <property type="project" value="UniProtKB-KW"/>
</dbReference>
<keyword evidence="6" id="KW-0686">Riboflavin biosynthesis</keyword>
<dbReference type="EMBL" id="JAEAOA010001653">
    <property type="protein sequence ID" value="KAK3596100.1"/>
    <property type="molecule type" value="Genomic_DNA"/>
</dbReference>
<dbReference type="InterPro" id="IPR001783">
    <property type="entry name" value="Lumazine-bd"/>
</dbReference>
<organism evidence="11 12">
    <name type="scientific">Potamilus streckersoni</name>
    <dbReference type="NCBI Taxonomy" id="2493646"/>
    <lineage>
        <taxon>Eukaryota</taxon>
        <taxon>Metazoa</taxon>
        <taxon>Spiralia</taxon>
        <taxon>Lophotrochozoa</taxon>
        <taxon>Mollusca</taxon>
        <taxon>Bivalvia</taxon>
        <taxon>Autobranchia</taxon>
        <taxon>Heteroconchia</taxon>
        <taxon>Palaeoheterodonta</taxon>
        <taxon>Unionida</taxon>
        <taxon>Unionoidea</taxon>
        <taxon>Unionidae</taxon>
        <taxon>Ambleminae</taxon>
        <taxon>Lampsilini</taxon>
        <taxon>Potamilus</taxon>
    </lineage>
</organism>
<feature type="domain" description="Lumazine-binding" evidence="10">
    <location>
        <begin position="305"/>
        <end position="401"/>
    </location>
</feature>
<reference evidence="11" key="2">
    <citation type="journal article" date="2021" name="Genome Biol. Evol.">
        <title>Developing a high-quality reference genome for a parasitic bivalve with doubly uniparental inheritance (Bivalvia: Unionida).</title>
        <authorList>
            <person name="Smith C.H."/>
        </authorList>
    </citation>
    <scope>NUCLEOTIDE SEQUENCE</scope>
    <source>
        <strain evidence="11">CHS0354</strain>
        <tissue evidence="11">Mantle</tissue>
    </source>
</reference>
<evidence type="ECO:0000256" key="8">
    <source>
        <dbReference type="ARBA" id="ARBA00022737"/>
    </source>
</evidence>
<dbReference type="InterPro" id="IPR026017">
    <property type="entry name" value="Lumazine-bd_dom"/>
</dbReference>
<reference evidence="11" key="1">
    <citation type="journal article" date="2021" name="Genome Biol. Evol.">
        <title>A High-Quality Reference Genome for a Parasitic Bivalve with Doubly Uniparental Inheritance (Bivalvia: Unionida).</title>
        <authorList>
            <person name="Smith C.H."/>
        </authorList>
    </citation>
    <scope>NUCLEOTIDE SEQUENCE</scope>
    <source>
        <strain evidence="11">CHS0354</strain>
    </source>
</reference>
<comment type="function">
    <text evidence="2">Catalyzes the dismutation of two molecules of 6,7-dimethyl-8-ribityllumazine, resulting in the formation of riboflavin and 5-amino-6-(D-ribitylamino)uracil.</text>
</comment>
<reference evidence="11" key="3">
    <citation type="submission" date="2023-05" db="EMBL/GenBank/DDBJ databases">
        <authorList>
            <person name="Smith C.H."/>
        </authorList>
    </citation>
    <scope>NUCLEOTIDE SEQUENCE</scope>
    <source>
        <strain evidence="11">CHS0354</strain>
        <tissue evidence="11">Mantle</tissue>
    </source>
</reference>
<name>A0AAE0W0S3_9BIVA</name>
<dbReference type="Pfam" id="PF00677">
    <property type="entry name" value="Lum_binding"/>
    <property type="match status" value="2"/>
</dbReference>
<comment type="catalytic activity">
    <reaction evidence="1">
        <text>2 6,7-dimethyl-8-(1-D-ribityl)lumazine + H(+) = 5-amino-6-(D-ribitylamino)uracil + riboflavin</text>
        <dbReference type="Rhea" id="RHEA:20772"/>
        <dbReference type="ChEBI" id="CHEBI:15378"/>
        <dbReference type="ChEBI" id="CHEBI:15934"/>
        <dbReference type="ChEBI" id="CHEBI:57986"/>
        <dbReference type="ChEBI" id="CHEBI:58201"/>
        <dbReference type="EC" id="2.5.1.9"/>
    </reaction>
</comment>
<dbReference type="PANTHER" id="PTHR21098">
    <property type="entry name" value="RIBOFLAVIN SYNTHASE ALPHA CHAIN"/>
    <property type="match status" value="1"/>
</dbReference>
<evidence type="ECO:0000256" key="4">
    <source>
        <dbReference type="ARBA" id="ARBA00012827"/>
    </source>
</evidence>
<dbReference type="Gene3D" id="2.40.30.20">
    <property type="match status" value="2"/>
</dbReference>
<dbReference type="PROSITE" id="PS51171">
    <property type="entry name" value="PREPHENATE_DEHYDR_3"/>
    <property type="match status" value="1"/>
</dbReference>
<keyword evidence="12" id="KW-1185">Reference proteome</keyword>
<dbReference type="CDD" id="cd00402">
    <property type="entry name" value="Riboflavin_synthase_like"/>
    <property type="match status" value="1"/>
</dbReference>
<evidence type="ECO:0000259" key="10">
    <source>
        <dbReference type="PROSITE" id="PS51177"/>
    </source>
</evidence>
<dbReference type="EC" id="2.5.1.9" evidence="4"/>